<dbReference type="EC" id="2.1.1.290" evidence="5"/>
<evidence type="ECO:0000313" key="15">
    <source>
        <dbReference type="EMBL" id="OBA19681.1"/>
    </source>
</evidence>
<dbReference type="STRING" id="869754.A0A1A0H6M9"/>
<dbReference type="Pfam" id="PF04072">
    <property type="entry name" value="LCM"/>
    <property type="match status" value="1"/>
</dbReference>
<evidence type="ECO:0000256" key="6">
    <source>
        <dbReference type="ARBA" id="ARBA00018045"/>
    </source>
</evidence>
<comment type="catalytic activity">
    <reaction evidence="1">
        <text>7-[(3S)-3-amino-3-carboxypropyl]wyosine(37) in tRNA(Phe) + S-adenosyl-L-methionine = 7-[(3S)-(3-amino-3-methoxycarbonyl)propyl]wyosine(37) in tRNA(Phe) + S-adenosyl-L-homocysteine</text>
        <dbReference type="Rhea" id="RHEA:36903"/>
        <dbReference type="Rhea" id="RHEA-COMP:10379"/>
        <dbReference type="Rhea" id="RHEA-COMP:11844"/>
        <dbReference type="ChEBI" id="CHEBI:57856"/>
        <dbReference type="ChEBI" id="CHEBI:59789"/>
        <dbReference type="ChEBI" id="CHEBI:73543"/>
        <dbReference type="ChEBI" id="CHEBI:74275"/>
        <dbReference type="EC" id="2.1.1.290"/>
    </reaction>
</comment>
<evidence type="ECO:0000256" key="11">
    <source>
        <dbReference type="ARBA" id="ARBA00029750"/>
    </source>
</evidence>
<keyword evidence="8" id="KW-0808">Transferase</keyword>
<dbReference type="GeneID" id="30032086"/>
<evidence type="ECO:0000256" key="10">
    <source>
        <dbReference type="ARBA" id="ARBA00022694"/>
    </source>
</evidence>
<dbReference type="Proteomes" id="UP000092555">
    <property type="component" value="Unassembled WGS sequence"/>
</dbReference>
<sequence length="639" mass="71388">MGIADPAAVAAQNRRKIEKDKRRRNYHDSQVQGTNNSSIVSKRSVEKIYSPITEPESKEWFKFFVPKGKRRSPAINRGYWVRMESIKQAVQRIRNQYGGTIRVVNLGCGFDPYPFKTLAESGDAFEFFDFDYPDLVARKLALIRDAPEIMDVIGAEELILPEHKSLGVVMSTASYKLVGCDLKNTALYQKQLNTLLHSGVATVFIAEVSLAYMKPEHANPVVQILSQLPNSHVLVLEQIMPSGDSHFFAQKMLYHFSHLRSPLQCKQKARFQEYFPQVEIIDLFESWSQLVSSDMKKLVAEVEDFDEWEEFIVFCQHYVVIHATNSEKLIFEATQEPPAFDSIEPLKISVMDNPINTKFPACTATQTRTYVHGGMFQTRSDELIFLGQNTPVFHAEEADKPSARMCHTLSDLGNGNLLLIGGRTRPGVELDDVWVYQERKETWRLVGDIGEKMARHSAVSIEKGKVLVFGKGKFKLVNYVEDVFSVVDLSSTGDVPVLSSCGVSYNSSSGVGYIVGGTLEETGPTISEELFSFRISNSGVFMQSEGTSAHFARIGCLSKIEDGQLYILGGAGHTLQDQNSTVVKYDPCRKRFCGMRFPDTIWKTYPLFIGSQLAGNAVVGGGAVCYSFGSCYNNGYLLG</sequence>
<feature type="region of interest" description="Disordered" evidence="14">
    <location>
        <begin position="1"/>
        <end position="37"/>
    </location>
</feature>
<protein>
    <recommendedName>
        <fullName evidence="6">tRNA wybutosine-synthesizing protein 4</fullName>
        <ecNumber evidence="5">2.1.1.290</ecNumber>
        <ecNumber evidence="4">2.3.1.231</ecNumber>
    </recommendedName>
    <alternativeName>
        <fullName evidence="12">tRNA(Phe) (7-(3-amino-3-(methoxycarbonyl)propyl)wyosine(37)-N)-methoxycarbonyltransferase</fullName>
    </alternativeName>
    <alternativeName>
        <fullName evidence="11">tRNA(Phe) (7-(3-amino-3-carboxypropyl)wyosine(37)-O)-methyltransferase</fullName>
    </alternativeName>
</protein>
<evidence type="ECO:0000256" key="1">
    <source>
        <dbReference type="ARBA" id="ARBA00001806"/>
    </source>
</evidence>
<comment type="pathway">
    <text evidence="2">tRNA modification; wybutosine-tRNA(Phe) biosynthesis.</text>
</comment>
<dbReference type="InterPro" id="IPR029063">
    <property type="entry name" value="SAM-dependent_MTases_sf"/>
</dbReference>
<dbReference type="Gene3D" id="3.40.50.150">
    <property type="entry name" value="Vaccinia Virus protein VP39"/>
    <property type="match status" value="1"/>
</dbReference>
<dbReference type="GO" id="GO:0030488">
    <property type="term" value="P:tRNA methylation"/>
    <property type="evidence" value="ECO:0007669"/>
    <property type="project" value="EnsemblFungi"/>
</dbReference>
<proteinExistence type="inferred from homology"/>
<dbReference type="OrthoDB" id="47172at2759"/>
<gene>
    <name evidence="15" type="ORF">METBIDRAFT_79673</name>
</gene>
<comment type="similarity">
    <text evidence="3">Belongs to the methyltransferase superfamily. LCMT family.</text>
</comment>
<accession>A0A1A0H6M9</accession>
<dbReference type="GO" id="GO:0031591">
    <property type="term" value="P:wybutosine biosynthetic process"/>
    <property type="evidence" value="ECO:0007669"/>
    <property type="project" value="EnsemblFungi"/>
</dbReference>
<evidence type="ECO:0000256" key="14">
    <source>
        <dbReference type="SAM" id="MobiDB-lite"/>
    </source>
</evidence>
<name>A0A1A0H6M9_9ASCO</name>
<evidence type="ECO:0000256" key="7">
    <source>
        <dbReference type="ARBA" id="ARBA00022603"/>
    </source>
</evidence>
<dbReference type="PANTHER" id="PTHR46529">
    <property type="entry name" value="TRNA WYBUTOSINE-SYNTHESIZING PROTEIN 4"/>
    <property type="match status" value="1"/>
</dbReference>
<keyword evidence="9" id="KW-0949">S-adenosyl-L-methionine</keyword>
<keyword evidence="7" id="KW-0489">Methyltransferase</keyword>
<evidence type="ECO:0000256" key="8">
    <source>
        <dbReference type="ARBA" id="ARBA00022679"/>
    </source>
</evidence>
<keyword evidence="16" id="KW-1185">Reference proteome</keyword>
<evidence type="ECO:0000256" key="2">
    <source>
        <dbReference type="ARBA" id="ARBA00004797"/>
    </source>
</evidence>
<evidence type="ECO:0000256" key="9">
    <source>
        <dbReference type="ARBA" id="ARBA00022691"/>
    </source>
</evidence>
<dbReference type="InterPro" id="IPR007213">
    <property type="entry name" value="Ppm1/Ppm2/Tcmp"/>
</dbReference>
<evidence type="ECO:0000256" key="5">
    <source>
        <dbReference type="ARBA" id="ARBA00012779"/>
    </source>
</evidence>
<dbReference type="GO" id="GO:0008175">
    <property type="term" value="F:tRNA methyltransferase activity"/>
    <property type="evidence" value="ECO:0007669"/>
    <property type="project" value="EnsemblFungi"/>
</dbReference>
<dbReference type="EC" id="2.3.1.231" evidence="4"/>
<dbReference type="PANTHER" id="PTHR46529:SF1">
    <property type="entry name" value="TRNA WYBUTOSINE-SYNTHESIZING PROTEIN 4"/>
    <property type="match status" value="1"/>
</dbReference>
<dbReference type="UniPathway" id="UPA00375"/>
<comment type="caution">
    <text evidence="15">The sequence shown here is derived from an EMBL/GenBank/DDBJ whole genome shotgun (WGS) entry which is preliminary data.</text>
</comment>
<dbReference type="SUPFAM" id="SSF53335">
    <property type="entry name" value="S-adenosyl-L-methionine-dependent methyltransferases"/>
    <property type="match status" value="1"/>
</dbReference>
<evidence type="ECO:0000313" key="16">
    <source>
        <dbReference type="Proteomes" id="UP000092555"/>
    </source>
</evidence>
<dbReference type="Gene3D" id="2.120.10.80">
    <property type="entry name" value="Kelch-type beta propeller"/>
    <property type="match status" value="1"/>
</dbReference>
<dbReference type="AlphaFoldDB" id="A0A1A0H6M9"/>
<dbReference type="InterPro" id="IPR015915">
    <property type="entry name" value="Kelch-typ_b-propeller"/>
</dbReference>
<dbReference type="Pfam" id="PF13418">
    <property type="entry name" value="Beta-prop_TYW4"/>
    <property type="match status" value="1"/>
</dbReference>
<evidence type="ECO:0000256" key="3">
    <source>
        <dbReference type="ARBA" id="ARBA00010703"/>
    </source>
</evidence>
<evidence type="ECO:0000256" key="13">
    <source>
        <dbReference type="ARBA" id="ARBA00049250"/>
    </source>
</evidence>
<reference evidence="15 16" key="1">
    <citation type="submission" date="2016-05" db="EMBL/GenBank/DDBJ databases">
        <title>Comparative genomics of biotechnologically important yeasts.</title>
        <authorList>
            <consortium name="DOE Joint Genome Institute"/>
            <person name="Riley R."/>
            <person name="Haridas S."/>
            <person name="Wolfe K.H."/>
            <person name="Lopes M.R."/>
            <person name="Hittinger C.T."/>
            <person name="Goker M."/>
            <person name="Salamov A."/>
            <person name="Wisecaver J."/>
            <person name="Long T.M."/>
            <person name="Aerts A.L."/>
            <person name="Barry K."/>
            <person name="Choi C."/>
            <person name="Clum A."/>
            <person name="Coughlan A.Y."/>
            <person name="Deshpande S."/>
            <person name="Douglass A.P."/>
            <person name="Hanson S.J."/>
            <person name="Klenk H.-P."/>
            <person name="LaButti K."/>
            <person name="Lapidus A."/>
            <person name="Lindquist E."/>
            <person name="Lipzen A."/>
            <person name="Meier-kolthoff J.P."/>
            <person name="Ohm R.A."/>
            <person name="Otillar R.P."/>
            <person name="Pangilinan J."/>
            <person name="Peng Y."/>
            <person name="Rokas A."/>
            <person name="Rosa C.A."/>
            <person name="Scheuner C."/>
            <person name="Sibirny A.A."/>
            <person name="Slot J.C."/>
            <person name="Stielow J.B."/>
            <person name="Sun H."/>
            <person name="Kurtzman C.P."/>
            <person name="Blackwell M."/>
            <person name="Grigoriev I.V."/>
            <person name="Jeffries T.W."/>
        </authorList>
    </citation>
    <scope>NUCLEOTIDE SEQUENCE [LARGE SCALE GENOMIC DNA]</scope>
    <source>
        <strain evidence="15 16">NRRL YB-4993</strain>
    </source>
</reference>
<feature type="compositionally biased region" description="Polar residues" evidence="14">
    <location>
        <begin position="28"/>
        <end position="37"/>
    </location>
</feature>
<keyword evidence="10" id="KW-0819">tRNA processing</keyword>
<evidence type="ECO:0000256" key="12">
    <source>
        <dbReference type="ARBA" id="ARBA00030847"/>
    </source>
</evidence>
<evidence type="ECO:0000256" key="4">
    <source>
        <dbReference type="ARBA" id="ARBA00012155"/>
    </source>
</evidence>
<dbReference type="EMBL" id="LXTC01000006">
    <property type="protein sequence ID" value="OBA19681.1"/>
    <property type="molecule type" value="Genomic_DNA"/>
</dbReference>
<organism evidence="15 16">
    <name type="scientific">Metschnikowia bicuspidata var. bicuspidata NRRL YB-4993</name>
    <dbReference type="NCBI Taxonomy" id="869754"/>
    <lineage>
        <taxon>Eukaryota</taxon>
        <taxon>Fungi</taxon>
        <taxon>Dikarya</taxon>
        <taxon>Ascomycota</taxon>
        <taxon>Saccharomycotina</taxon>
        <taxon>Pichiomycetes</taxon>
        <taxon>Metschnikowiaceae</taxon>
        <taxon>Metschnikowia</taxon>
    </lineage>
</organism>
<comment type="catalytic activity">
    <reaction evidence="13">
        <text>7-[(3S)-(3-amino-3-methoxycarbonyl)propyl]wyosine(37) in tRNA(Phe) + S-adenosyl-L-methionine + CO2 = wybutosine(37) in tRNA(Phe) + S-adenosyl-L-homocysteine + 2 H(+)</text>
        <dbReference type="Rhea" id="RHEA:37119"/>
        <dbReference type="Rhea" id="RHEA-COMP:11844"/>
        <dbReference type="Rhea" id="RHEA-COMP:11847"/>
        <dbReference type="ChEBI" id="CHEBI:15378"/>
        <dbReference type="ChEBI" id="CHEBI:16526"/>
        <dbReference type="ChEBI" id="CHEBI:57856"/>
        <dbReference type="ChEBI" id="CHEBI:59789"/>
        <dbReference type="ChEBI" id="CHEBI:73544"/>
        <dbReference type="ChEBI" id="CHEBI:74275"/>
        <dbReference type="EC" id="2.3.1.231"/>
    </reaction>
</comment>
<dbReference type="RefSeq" id="XP_018710209.1">
    <property type="nucleotide sequence ID" value="XM_018859110.1"/>
</dbReference>
<dbReference type="SUPFAM" id="SSF117281">
    <property type="entry name" value="Kelch motif"/>
    <property type="match status" value="1"/>
</dbReference>